<evidence type="ECO:0000313" key="6">
    <source>
        <dbReference type="Proteomes" id="UP000800092"/>
    </source>
</evidence>
<keyword evidence="1" id="KW-0677">Repeat</keyword>
<sequence>MAALQNGVANGINGHHTTDSLTRPRFSDIPPQIDIPVAGESADEAVEISLVELLDDPTELCTLLESESVGKQYWMVIALAYAKQRKVDHAIEMVTKGLASLREKGGTRGTEERLSLLGALCWLYLWKCRDAPRVKPEGQLASEARTKDFYLQLATSTLNDASRISPSYAPLHLARGVLYLLRASQPSRTGQDAERIDMLRQASASFDSAIRADHRNMMAVMGKARAQFSLGRYADALQGYQMVLEQAPHVTDPDPRIGIGCCFWQLTFKDDAKGAWQRALEVNPESKIANVLMGLYYLDQSSKYPLNDPHFAQIYKTAMTKYTQKAFKLDERLPLACAVFGGYFLMRRAWAQVERLARRAIELTDVNAIASDGWYLLARKEHYEGDVVKAHEYYSRADLARGGENKGYLPAKFGMAQIQALQGNYADAKFRLEGLAQAKNVEAMTLLGTLYAEEVFTAQASGLREDKSTELKKAISYLEGVRISWKDPKKKITPDSAVLLNLARLYEHDQPDKSLQCLQQVEQMELAEVAQEDKNFVEDIVNERLPLDDYDLAELDEKDQKDETKKKASKELKAAKEKERTEREAKRDAERLMLLREYLPPQLLNNIACFHYSADRITPSRELFQSALNACVKINRGGSGEDVNNLITSISYNLGRAYEAENDLPKAEPVYEGVMQRPGSQDYADARVRLAYIALNASPHDEGPKAIQALYQTEPDNLEVRALYGWYLRGAKKRTHNVAEDAEQRHYKHTLQNHDKHDRYSLTGMGNIYLATARDMRRETDSEKERRSKQYAKAVEFFDKALQLDPRNAYAAQGIGIAVAEDKKDFGAALSIFSKVRETVRTEPNVYTNLGHVYGEVRQYARAIENYEAALTKGGAKDPALLCCLGRVWFLRGKHEKSVQAMKTSLEYSQRALEARPDEIYLRFNIAFVQIQLAQLIYSLPDSQRSLGEVEAAQDGLNDAIDAFTAIAKSPHPPFPPHDLEQRANMGRNTMRKQLDRAIQNQREYEDRNAERLRLARETREAEMRAREEEVRRREEVAAEQRRKIAEERRRMEERDRELAERRMEEERKREEAEMTTDSETGERRKRVKRKGGKRKKKGTEDESDLEEEESGRGRRARSEVSAATPASSDLDGGEQPRKEKPRKKRRLERKQKSGKAYKSTELVEDSDDNDDAGVTMNGNRDEAEKREDSVPMDEAKEGGDLFGEDEDGVAVPRKKSARVVDEEDDDDDELGGSAAKGAGETEDIPMGDVEDPTAEDEE</sequence>
<organism evidence="5 6">
    <name type="scientific">Viridothelium virens</name>
    <name type="common">Speckled blister lichen</name>
    <name type="synonym">Trypethelium virens</name>
    <dbReference type="NCBI Taxonomy" id="1048519"/>
    <lineage>
        <taxon>Eukaryota</taxon>
        <taxon>Fungi</taxon>
        <taxon>Dikarya</taxon>
        <taxon>Ascomycota</taxon>
        <taxon>Pezizomycotina</taxon>
        <taxon>Dothideomycetes</taxon>
        <taxon>Dothideomycetes incertae sedis</taxon>
        <taxon>Trypetheliales</taxon>
        <taxon>Trypetheliaceae</taxon>
        <taxon>Viridothelium</taxon>
    </lineage>
</organism>
<feature type="compositionally biased region" description="Basic and acidic residues" evidence="4">
    <location>
        <begin position="1021"/>
        <end position="1073"/>
    </location>
</feature>
<dbReference type="SUPFAM" id="SSF81901">
    <property type="entry name" value="HCP-like"/>
    <property type="match status" value="1"/>
</dbReference>
<feature type="compositionally biased region" description="Basic and acidic residues" evidence="4">
    <location>
        <begin position="1180"/>
        <end position="1200"/>
    </location>
</feature>
<feature type="region of interest" description="Disordered" evidence="4">
    <location>
        <begin position="1021"/>
        <end position="1259"/>
    </location>
</feature>
<evidence type="ECO:0000256" key="1">
    <source>
        <dbReference type="ARBA" id="ARBA00022737"/>
    </source>
</evidence>
<dbReference type="OrthoDB" id="343875at2759"/>
<dbReference type="SUPFAM" id="SSF48452">
    <property type="entry name" value="TPR-like"/>
    <property type="match status" value="1"/>
</dbReference>
<feature type="compositionally biased region" description="Acidic residues" evidence="4">
    <location>
        <begin position="1163"/>
        <end position="1172"/>
    </location>
</feature>
<feature type="repeat" description="TPR" evidence="3">
    <location>
        <begin position="844"/>
        <end position="877"/>
    </location>
</feature>
<evidence type="ECO:0000313" key="5">
    <source>
        <dbReference type="EMBL" id="KAF2231948.1"/>
    </source>
</evidence>
<feature type="compositionally biased region" description="Basic and acidic residues" evidence="4">
    <location>
        <begin position="558"/>
        <end position="586"/>
    </location>
</feature>
<reference evidence="5" key="1">
    <citation type="journal article" date="2020" name="Stud. Mycol.">
        <title>101 Dothideomycetes genomes: a test case for predicting lifestyles and emergence of pathogens.</title>
        <authorList>
            <person name="Haridas S."/>
            <person name="Albert R."/>
            <person name="Binder M."/>
            <person name="Bloem J."/>
            <person name="Labutti K."/>
            <person name="Salamov A."/>
            <person name="Andreopoulos B."/>
            <person name="Baker S."/>
            <person name="Barry K."/>
            <person name="Bills G."/>
            <person name="Bluhm B."/>
            <person name="Cannon C."/>
            <person name="Castanera R."/>
            <person name="Culley D."/>
            <person name="Daum C."/>
            <person name="Ezra D."/>
            <person name="Gonzalez J."/>
            <person name="Henrissat B."/>
            <person name="Kuo A."/>
            <person name="Liang C."/>
            <person name="Lipzen A."/>
            <person name="Lutzoni F."/>
            <person name="Magnuson J."/>
            <person name="Mondo S."/>
            <person name="Nolan M."/>
            <person name="Ohm R."/>
            <person name="Pangilinan J."/>
            <person name="Park H.-J."/>
            <person name="Ramirez L."/>
            <person name="Alfaro M."/>
            <person name="Sun H."/>
            <person name="Tritt A."/>
            <person name="Yoshinaga Y."/>
            <person name="Zwiers L.-H."/>
            <person name="Turgeon B."/>
            <person name="Goodwin S."/>
            <person name="Spatafora J."/>
            <person name="Crous P."/>
            <person name="Grigoriev I."/>
        </authorList>
    </citation>
    <scope>NUCLEOTIDE SEQUENCE</scope>
    <source>
        <strain evidence="5">Tuck. ex Michener</strain>
    </source>
</reference>
<dbReference type="GO" id="GO:0016593">
    <property type="term" value="C:Cdc73/Paf1 complex"/>
    <property type="evidence" value="ECO:0007669"/>
    <property type="project" value="TreeGrafter"/>
</dbReference>
<keyword evidence="6" id="KW-1185">Reference proteome</keyword>
<dbReference type="PANTHER" id="PTHR14027">
    <property type="entry name" value="RNA POLYMERASE-ASSOCIATED PROTEIN CTR9"/>
    <property type="match status" value="1"/>
</dbReference>
<dbReference type="Gene3D" id="1.25.40.10">
    <property type="entry name" value="Tetratricopeptide repeat domain"/>
    <property type="match status" value="5"/>
</dbReference>
<evidence type="ECO:0000256" key="2">
    <source>
        <dbReference type="ARBA" id="ARBA00022803"/>
    </source>
</evidence>
<dbReference type="Pfam" id="PF13432">
    <property type="entry name" value="TPR_16"/>
    <property type="match status" value="2"/>
</dbReference>
<evidence type="ECO:0000256" key="3">
    <source>
        <dbReference type="PROSITE-ProRule" id="PRU00339"/>
    </source>
</evidence>
<feature type="region of interest" description="Disordered" evidence="4">
    <location>
        <begin position="556"/>
        <end position="586"/>
    </location>
</feature>
<dbReference type="Pfam" id="PF13181">
    <property type="entry name" value="TPR_8"/>
    <property type="match status" value="1"/>
</dbReference>
<gene>
    <name evidence="5" type="ORF">EV356DRAFT_489476</name>
</gene>
<dbReference type="PANTHER" id="PTHR14027:SF2">
    <property type="entry name" value="RNA POLYMERASE-ASSOCIATED PROTEIN CTR9 HOMOLOG"/>
    <property type="match status" value="1"/>
</dbReference>
<proteinExistence type="predicted"/>
<dbReference type="InterPro" id="IPR031101">
    <property type="entry name" value="Ctr9"/>
</dbReference>
<dbReference type="SMART" id="SM00028">
    <property type="entry name" value="TPR"/>
    <property type="match status" value="8"/>
</dbReference>
<evidence type="ECO:0000256" key="4">
    <source>
        <dbReference type="SAM" id="MobiDB-lite"/>
    </source>
</evidence>
<dbReference type="AlphaFoldDB" id="A0A6A6H280"/>
<dbReference type="InterPro" id="IPR011990">
    <property type="entry name" value="TPR-like_helical_dom_sf"/>
</dbReference>
<keyword evidence="2 3" id="KW-0802">TPR repeat</keyword>
<dbReference type="GO" id="GO:0000993">
    <property type="term" value="F:RNA polymerase II complex binding"/>
    <property type="evidence" value="ECO:0007669"/>
    <property type="project" value="TreeGrafter"/>
</dbReference>
<dbReference type="GO" id="GO:0006368">
    <property type="term" value="P:transcription elongation by RNA polymerase II"/>
    <property type="evidence" value="ECO:0007669"/>
    <property type="project" value="TreeGrafter"/>
</dbReference>
<protein>
    <submittedName>
        <fullName evidence="5">TPR-like protein</fullName>
    </submittedName>
</protein>
<feature type="region of interest" description="Disordered" evidence="4">
    <location>
        <begin position="8"/>
        <end position="27"/>
    </location>
</feature>
<feature type="compositionally biased region" description="Acidic residues" evidence="4">
    <location>
        <begin position="1241"/>
        <end position="1259"/>
    </location>
</feature>
<dbReference type="EMBL" id="ML991821">
    <property type="protein sequence ID" value="KAF2231948.1"/>
    <property type="molecule type" value="Genomic_DNA"/>
</dbReference>
<feature type="compositionally biased region" description="Basic residues" evidence="4">
    <location>
        <begin position="1140"/>
        <end position="1156"/>
    </location>
</feature>
<feature type="compositionally biased region" description="Acidic residues" evidence="4">
    <location>
        <begin position="1222"/>
        <end position="1231"/>
    </location>
</feature>
<feature type="compositionally biased region" description="Basic residues" evidence="4">
    <location>
        <begin position="1084"/>
        <end position="1098"/>
    </location>
</feature>
<dbReference type="PROSITE" id="PS50005">
    <property type="entry name" value="TPR"/>
    <property type="match status" value="1"/>
</dbReference>
<dbReference type="GO" id="GO:0006355">
    <property type="term" value="P:regulation of DNA-templated transcription"/>
    <property type="evidence" value="ECO:0007669"/>
    <property type="project" value="InterPro"/>
</dbReference>
<dbReference type="InterPro" id="IPR019734">
    <property type="entry name" value="TPR_rpt"/>
</dbReference>
<accession>A0A6A6H280</accession>
<dbReference type="Proteomes" id="UP000800092">
    <property type="component" value="Unassembled WGS sequence"/>
</dbReference>
<name>A0A6A6H280_VIRVR</name>